<dbReference type="HOGENOM" id="CLU_1867015_0_0_1"/>
<dbReference type="InParanoid" id="E3NWT8"/>
<dbReference type="Proteomes" id="UP000008281">
    <property type="component" value="Unassembled WGS sequence"/>
</dbReference>
<dbReference type="EMBL" id="DS271831">
    <property type="protein sequence ID" value="EFP05080.1"/>
    <property type="molecule type" value="Genomic_DNA"/>
</dbReference>
<dbReference type="eggNOG" id="KOG1408">
    <property type="taxonomic scope" value="Eukaryota"/>
</dbReference>
<gene>
    <name evidence="2" type="ORF">CRE_19645</name>
</gene>
<feature type="region of interest" description="Disordered" evidence="1">
    <location>
        <begin position="98"/>
        <end position="137"/>
    </location>
</feature>
<sequence>MSEQMNKSMEGPDLGSDESPRSSVNSHEWQNLMENSQDGTKNPLICHVQDCMEQLRIHVDKSLQAKKLVEDDTTLAIEQKKIVMCEIDRSIERLIEKLNPNQVTSKPSDRSNGNLSGNDYTPKGANIYGNSERESLV</sequence>
<proteinExistence type="predicted"/>
<organism evidence="3">
    <name type="scientific">Caenorhabditis remanei</name>
    <name type="common">Caenorhabditis vulgaris</name>
    <dbReference type="NCBI Taxonomy" id="31234"/>
    <lineage>
        <taxon>Eukaryota</taxon>
        <taxon>Metazoa</taxon>
        <taxon>Ecdysozoa</taxon>
        <taxon>Nematoda</taxon>
        <taxon>Chromadorea</taxon>
        <taxon>Rhabditida</taxon>
        <taxon>Rhabditina</taxon>
        <taxon>Rhabditomorpha</taxon>
        <taxon>Rhabditoidea</taxon>
        <taxon>Rhabditidae</taxon>
        <taxon>Peloderinae</taxon>
        <taxon>Caenorhabditis</taxon>
    </lineage>
</organism>
<feature type="compositionally biased region" description="Polar residues" evidence="1">
    <location>
        <begin position="21"/>
        <end position="40"/>
    </location>
</feature>
<name>E3NWT8_CAERE</name>
<accession>E3NWT8</accession>
<evidence type="ECO:0000313" key="3">
    <source>
        <dbReference type="Proteomes" id="UP000008281"/>
    </source>
</evidence>
<feature type="compositionally biased region" description="Polar residues" evidence="1">
    <location>
        <begin position="99"/>
        <end position="119"/>
    </location>
</feature>
<reference evidence="2" key="1">
    <citation type="submission" date="2007-07" db="EMBL/GenBank/DDBJ databases">
        <title>PCAP assembly of the Caenorhabditis remanei genome.</title>
        <authorList>
            <consortium name="The Caenorhabditis remanei Sequencing Consortium"/>
            <person name="Wilson R.K."/>
        </authorList>
    </citation>
    <scope>NUCLEOTIDE SEQUENCE [LARGE SCALE GENOMIC DNA]</scope>
    <source>
        <strain evidence="2">PB4641</strain>
    </source>
</reference>
<protein>
    <submittedName>
        <fullName evidence="2">Uncharacterized protein</fullName>
    </submittedName>
</protein>
<evidence type="ECO:0000313" key="2">
    <source>
        <dbReference type="EMBL" id="EFP05080.1"/>
    </source>
</evidence>
<feature type="region of interest" description="Disordered" evidence="1">
    <location>
        <begin position="1"/>
        <end position="43"/>
    </location>
</feature>
<dbReference type="STRING" id="31234.E3NWT8"/>
<evidence type="ECO:0000256" key="1">
    <source>
        <dbReference type="SAM" id="MobiDB-lite"/>
    </source>
</evidence>
<dbReference type="OrthoDB" id="5798295at2759"/>
<keyword evidence="3" id="KW-1185">Reference proteome</keyword>
<dbReference type="AlphaFoldDB" id="E3NWT8"/>